<proteinExistence type="predicted"/>
<feature type="region of interest" description="Disordered" evidence="1">
    <location>
        <begin position="77"/>
        <end position="100"/>
    </location>
</feature>
<dbReference type="Proteomes" id="UP000006552">
    <property type="component" value="Chromosome"/>
</dbReference>
<feature type="domain" description="Integrase catalytic" evidence="2">
    <location>
        <begin position="1"/>
        <end position="68"/>
    </location>
</feature>
<feature type="non-terminal residue" evidence="3">
    <location>
        <position position="1"/>
    </location>
</feature>
<dbReference type="EMBL" id="CR555306">
    <property type="protein sequence ID" value="CAI07239.1"/>
    <property type="molecule type" value="Genomic_DNA"/>
</dbReference>
<dbReference type="PANTHER" id="PTHR35004:SF6">
    <property type="entry name" value="TRANSPOSASE"/>
    <property type="match status" value="1"/>
</dbReference>
<dbReference type="PANTHER" id="PTHR35004">
    <property type="entry name" value="TRANSPOSASE RV3428C-RELATED"/>
    <property type="match status" value="1"/>
</dbReference>
<name>Q5P622_AROAE</name>
<evidence type="ECO:0000313" key="3">
    <source>
        <dbReference type="EMBL" id="CAI07239.1"/>
    </source>
</evidence>
<protein>
    <submittedName>
        <fullName evidence="3">Transposase</fullName>
    </submittedName>
</protein>
<keyword evidence="4" id="KW-1185">Reference proteome</keyword>
<sequence>TKGKVERFNGYLRRSFYVPLVAQFKQAGLVLDAATATVQVRRWLDEVANVRVHGTTGEQPVARLAAERAALQALAPPWRGDIEGARPQAEAAHDEGPVRPPAVRAHLETAQPAQHPLAVYDALLQTLQQAQEIGA</sequence>
<evidence type="ECO:0000259" key="2">
    <source>
        <dbReference type="PROSITE" id="PS50994"/>
    </source>
</evidence>
<dbReference type="GO" id="GO:0015074">
    <property type="term" value="P:DNA integration"/>
    <property type="evidence" value="ECO:0007669"/>
    <property type="project" value="InterPro"/>
</dbReference>
<evidence type="ECO:0000313" key="4">
    <source>
        <dbReference type="Proteomes" id="UP000006552"/>
    </source>
</evidence>
<dbReference type="InterPro" id="IPR001584">
    <property type="entry name" value="Integrase_cat-core"/>
</dbReference>
<dbReference type="STRING" id="76114.ebA2011"/>
<dbReference type="eggNOG" id="COG4584">
    <property type="taxonomic scope" value="Bacteria"/>
</dbReference>
<dbReference type="PROSITE" id="PS50994">
    <property type="entry name" value="INTEGRASE"/>
    <property type="match status" value="1"/>
</dbReference>
<evidence type="ECO:0000256" key="1">
    <source>
        <dbReference type="SAM" id="MobiDB-lite"/>
    </source>
</evidence>
<organism evidence="3 4">
    <name type="scientific">Aromatoleum aromaticum (strain DSM 19018 / LMG 30748 / EbN1)</name>
    <name type="common">Azoarcus sp. (strain EbN1)</name>
    <dbReference type="NCBI Taxonomy" id="76114"/>
    <lineage>
        <taxon>Bacteria</taxon>
        <taxon>Pseudomonadati</taxon>
        <taxon>Pseudomonadota</taxon>
        <taxon>Betaproteobacteria</taxon>
        <taxon>Rhodocyclales</taxon>
        <taxon>Rhodocyclaceae</taxon>
        <taxon>Aromatoleum</taxon>
    </lineage>
</organism>
<dbReference type="KEGG" id="eba:ebA2011"/>
<dbReference type="HOGENOM" id="CLU_110747_1_0_4"/>
<accession>Q5P622</accession>
<dbReference type="AlphaFoldDB" id="Q5P622"/>
<gene>
    <name evidence="3" type="primary">tnp12B</name>
    <name evidence="3" type="ORF">ebA2011</name>
</gene>
<reference evidence="3 4" key="1">
    <citation type="journal article" date="2005" name="Arch. Microbiol.">
        <title>The genome sequence of an anaerobic aromatic-degrading denitrifying bacterium, strain EbN1.</title>
        <authorList>
            <person name="Rabus R."/>
            <person name="Kube M."/>
            <person name="Heider J."/>
            <person name="Beck A."/>
            <person name="Heitmann K."/>
            <person name="Widdel F."/>
            <person name="Reinhardt R."/>
        </authorList>
    </citation>
    <scope>NUCLEOTIDE SEQUENCE [LARGE SCALE GENOMIC DNA]</scope>
    <source>
        <strain evidence="3 4">EbN1</strain>
    </source>
</reference>